<sequence>MLEMRALGCKECLFVCWSEESSTVFRVRIKQRLIALILNETMDVYYGDNKTAPSRLSVRTKEMKVLCKEVSEQSEFIGEFPSVYGTVTIENSKPSAGPYVVGDEKRADEDTRVDDLLQALLLSLKARKEVYQLSRKKASEIIPILISTLDRTFNAETGHAVPIGYFLRGYSLSTETMRKIADDFMQLCHQNGLHVPVQTFDGQWMNLVTRDCNGNPLTKLQLQKRCLERG</sequence>
<dbReference type="AlphaFoldDB" id="A0A8S3VF43"/>
<dbReference type="Proteomes" id="UP000683360">
    <property type="component" value="Unassembled WGS sequence"/>
</dbReference>
<gene>
    <name evidence="1" type="ORF">MEDL_67226</name>
</gene>
<accession>A0A8S3VF43</accession>
<name>A0A8S3VF43_MYTED</name>
<dbReference type="OrthoDB" id="6117194at2759"/>
<proteinExistence type="predicted"/>
<evidence type="ECO:0000313" key="2">
    <source>
        <dbReference type="Proteomes" id="UP000683360"/>
    </source>
</evidence>
<protein>
    <submittedName>
        <fullName evidence="1">Uncharacterized protein</fullName>
    </submittedName>
</protein>
<reference evidence="1" key="1">
    <citation type="submission" date="2021-03" db="EMBL/GenBank/DDBJ databases">
        <authorList>
            <person name="Bekaert M."/>
        </authorList>
    </citation>
    <scope>NUCLEOTIDE SEQUENCE</scope>
</reference>
<dbReference type="EMBL" id="CAJPWZ010003286">
    <property type="protein sequence ID" value="CAG2255841.1"/>
    <property type="molecule type" value="Genomic_DNA"/>
</dbReference>
<organism evidence="1 2">
    <name type="scientific">Mytilus edulis</name>
    <name type="common">Blue mussel</name>
    <dbReference type="NCBI Taxonomy" id="6550"/>
    <lineage>
        <taxon>Eukaryota</taxon>
        <taxon>Metazoa</taxon>
        <taxon>Spiralia</taxon>
        <taxon>Lophotrochozoa</taxon>
        <taxon>Mollusca</taxon>
        <taxon>Bivalvia</taxon>
        <taxon>Autobranchia</taxon>
        <taxon>Pteriomorphia</taxon>
        <taxon>Mytilida</taxon>
        <taxon>Mytiloidea</taxon>
        <taxon>Mytilidae</taxon>
        <taxon>Mytilinae</taxon>
        <taxon>Mytilus</taxon>
    </lineage>
</organism>
<evidence type="ECO:0000313" key="1">
    <source>
        <dbReference type="EMBL" id="CAG2255841.1"/>
    </source>
</evidence>
<comment type="caution">
    <text evidence="1">The sequence shown here is derived from an EMBL/GenBank/DDBJ whole genome shotgun (WGS) entry which is preliminary data.</text>
</comment>
<keyword evidence="2" id="KW-1185">Reference proteome</keyword>